<gene>
    <name evidence="1" type="ORF">UCC3521_0050</name>
</gene>
<keyword evidence="1" id="KW-0255">Endonuclease</keyword>
<keyword evidence="1" id="KW-0378">Hydrolase</keyword>
<proteinExistence type="predicted"/>
<organism evidence="1 2">
    <name type="scientific">Lactobacillus phage 3-521</name>
    <dbReference type="NCBI Taxonomy" id="2510943"/>
    <lineage>
        <taxon>Viruses</taxon>
        <taxon>Duplodnaviria</taxon>
        <taxon>Heunggongvirae</taxon>
        <taxon>Uroviricota</taxon>
        <taxon>Caudoviricetes</taxon>
        <taxon>Herelleviridae</taxon>
        <taxon>Watanabevirus</taxon>
        <taxon>Watanabevirus wv3521</taxon>
    </lineage>
</organism>
<reference evidence="1 2" key="1">
    <citation type="submission" date="2019-02" db="EMBL/GenBank/DDBJ databases">
        <title>Isolation of virulent Lactobacillus brevis phages.</title>
        <authorList>
            <person name="Feyereisen M."/>
            <person name="Mahony J."/>
            <person name="O'Sullivan T."/>
            <person name="van Sinderen D."/>
        </authorList>
    </citation>
    <scope>NUCLEOTIDE SEQUENCE [LARGE SCALE GENOMIC DNA]</scope>
</reference>
<name>A0A4Y5FGI8_9CAUD</name>
<sequence>MGNEYTFIDEYINTRTKLTVKHNVCGRSYMVSPNSFLSRHNRCPYCHGNIAKHKSNSEFCKEVHSLTGDEYTFLDTYINRSTPIRVRHNICGKVYKVSPGNFLLGSRCISCRYKEKRLSISDAMLKVREAIGDSYEIINYPNSVIKPTTVRHKTCGNTFTARLSDIYYKHSGCPYCASSIGEQHICDFLNRNNYHYEFQKRFDNLCDEKPLSYDFYIPSLGVLIEYQGEQHFKPKNFGGCSKQEANFRLELQKKHDLMKRVYAINHGYTLLCPDYTMSTKSSIDSYLERNL</sequence>
<dbReference type="EMBL" id="MK504444">
    <property type="protein sequence ID" value="QBJ03588.1"/>
    <property type="molecule type" value="Genomic_DNA"/>
</dbReference>
<evidence type="ECO:0000313" key="1">
    <source>
        <dbReference type="EMBL" id="QBJ03588.1"/>
    </source>
</evidence>
<dbReference type="GO" id="GO:0004519">
    <property type="term" value="F:endonuclease activity"/>
    <property type="evidence" value="ECO:0007669"/>
    <property type="project" value="UniProtKB-KW"/>
</dbReference>
<evidence type="ECO:0000313" key="2">
    <source>
        <dbReference type="Proteomes" id="UP000309991"/>
    </source>
</evidence>
<accession>A0A4Y5FGI8</accession>
<dbReference type="Gene3D" id="3.40.960.10">
    <property type="entry name" value="VSR Endonuclease"/>
    <property type="match status" value="1"/>
</dbReference>
<protein>
    <submittedName>
        <fullName evidence="1">Homing endonuclease</fullName>
    </submittedName>
</protein>
<keyword evidence="2" id="KW-1185">Reference proteome</keyword>
<keyword evidence="1" id="KW-0540">Nuclease</keyword>
<dbReference type="Proteomes" id="UP000309991">
    <property type="component" value="Segment"/>
</dbReference>